<evidence type="ECO:0000256" key="6">
    <source>
        <dbReference type="ARBA" id="ARBA00022679"/>
    </source>
</evidence>
<evidence type="ECO:0000313" key="15">
    <source>
        <dbReference type="Proteomes" id="UP000887567"/>
    </source>
</evidence>
<keyword evidence="10 13" id="KW-1133">Transmembrane helix</keyword>
<organism evidence="14 15">
    <name type="scientific">Exaiptasia diaphana</name>
    <name type="common">Tropical sea anemone</name>
    <name type="synonym">Aiptasia pulchella</name>
    <dbReference type="NCBI Taxonomy" id="2652724"/>
    <lineage>
        <taxon>Eukaryota</taxon>
        <taxon>Metazoa</taxon>
        <taxon>Cnidaria</taxon>
        <taxon>Anthozoa</taxon>
        <taxon>Hexacorallia</taxon>
        <taxon>Actiniaria</taxon>
        <taxon>Aiptasiidae</taxon>
        <taxon>Exaiptasia</taxon>
    </lineage>
</organism>
<name>A0A913Y2S8_EXADI</name>
<evidence type="ECO:0000256" key="5">
    <source>
        <dbReference type="ARBA" id="ARBA00012596"/>
    </source>
</evidence>
<dbReference type="GO" id="GO:0045547">
    <property type="term" value="F:ditrans,polycis-polyprenyl diphosphate synthase [(2E,6E)-farnesyl diphosphate specific] activity"/>
    <property type="evidence" value="ECO:0007669"/>
    <property type="project" value="UniProtKB-EC"/>
</dbReference>
<evidence type="ECO:0000256" key="3">
    <source>
        <dbReference type="ARBA" id="ARBA00004922"/>
    </source>
</evidence>
<accession>A0A913Y2S8</accession>
<evidence type="ECO:0000256" key="8">
    <source>
        <dbReference type="ARBA" id="ARBA00022824"/>
    </source>
</evidence>
<comment type="pathway">
    <text evidence="3">Protein modification; protein glycosylation.</text>
</comment>
<keyword evidence="8" id="KW-0256">Endoplasmic reticulum</keyword>
<dbReference type="Gene3D" id="3.40.1180.10">
    <property type="entry name" value="Decaprenyl diphosphate synthase-like"/>
    <property type="match status" value="1"/>
</dbReference>
<dbReference type="InterPro" id="IPR038887">
    <property type="entry name" value="Nus1/NgBR"/>
</dbReference>
<keyword evidence="15" id="KW-1185">Reference proteome</keyword>
<keyword evidence="11 13" id="KW-0472">Membrane</keyword>
<dbReference type="KEGG" id="epa:110251800"/>
<dbReference type="InterPro" id="IPR036424">
    <property type="entry name" value="UPP_synth-like_sf"/>
</dbReference>
<dbReference type="Pfam" id="PF01255">
    <property type="entry name" value="Prenyltransf"/>
    <property type="match status" value="1"/>
</dbReference>
<evidence type="ECO:0000256" key="4">
    <source>
        <dbReference type="ARBA" id="ARBA00005432"/>
    </source>
</evidence>
<proteinExistence type="inferred from homology"/>
<comment type="subcellular location">
    <subcellularLocation>
        <location evidence="2">Endoplasmic reticulum membrane</location>
    </subcellularLocation>
</comment>
<keyword evidence="6" id="KW-0808">Transferase</keyword>
<dbReference type="OMA" id="AWSSCAG"/>
<keyword evidence="9" id="KW-0460">Magnesium</keyword>
<dbReference type="InterPro" id="IPR001441">
    <property type="entry name" value="UPP_synth-like"/>
</dbReference>
<comment type="catalytic activity">
    <reaction evidence="12">
        <text>n isopentenyl diphosphate + (2E,6E)-farnesyl diphosphate = a di-trans,poly-cis-polyprenyl diphosphate + n diphosphate</text>
        <dbReference type="Rhea" id="RHEA:53008"/>
        <dbReference type="Rhea" id="RHEA-COMP:19494"/>
        <dbReference type="ChEBI" id="CHEBI:33019"/>
        <dbReference type="ChEBI" id="CHEBI:128769"/>
        <dbReference type="ChEBI" id="CHEBI:136960"/>
        <dbReference type="ChEBI" id="CHEBI:175763"/>
        <dbReference type="EC" id="2.5.1.87"/>
    </reaction>
</comment>
<dbReference type="SUPFAM" id="SSF64005">
    <property type="entry name" value="Undecaprenyl diphosphate synthase"/>
    <property type="match status" value="1"/>
</dbReference>
<evidence type="ECO:0000256" key="9">
    <source>
        <dbReference type="ARBA" id="ARBA00022842"/>
    </source>
</evidence>
<feature type="transmembrane region" description="Helical" evidence="13">
    <location>
        <begin position="6"/>
        <end position="26"/>
    </location>
</feature>
<protein>
    <recommendedName>
        <fullName evidence="5">ditrans,polycis-polyprenyl diphosphate synthase [(2E,6E)-farnesyldiphosphate specific]</fullName>
        <ecNumber evidence="5">2.5.1.87</ecNumber>
    </recommendedName>
</protein>
<dbReference type="RefSeq" id="XP_020914200.1">
    <property type="nucleotide sequence ID" value="XM_021058541.2"/>
</dbReference>
<reference evidence="14" key="1">
    <citation type="submission" date="2022-11" db="UniProtKB">
        <authorList>
            <consortium name="EnsemblMetazoa"/>
        </authorList>
    </citation>
    <scope>IDENTIFICATION</scope>
</reference>
<evidence type="ECO:0000256" key="12">
    <source>
        <dbReference type="ARBA" id="ARBA00047353"/>
    </source>
</evidence>
<dbReference type="GO" id="GO:0005789">
    <property type="term" value="C:endoplasmic reticulum membrane"/>
    <property type="evidence" value="ECO:0007669"/>
    <property type="project" value="UniProtKB-SubCell"/>
</dbReference>
<dbReference type="AlphaFoldDB" id="A0A913Y2S8"/>
<dbReference type="GeneID" id="110251800"/>
<evidence type="ECO:0000313" key="14">
    <source>
        <dbReference type="EnsemblMetazoa" id="XP_020914200.1"/>
    </source>
</evidence>
<keyword evidence="7 13" id="KW-0812">Transmembrane</keyword>
<dbReference type="GO" id="GO:1904423">
    <property type="term" value="C:dehydrodolichyl diphosphate synthase complex"/>
    <property type="evidence" value="ECO:0007669"/>
    <property type="project" value="InterPro"/>
</dbReference>
<evidence type="ECO:0000256" key="7">
    <source>
        <dbReference type="ARBA" id="ARBA00022692"/>
    </source>
</evidence>
<dbReference type="EnsemblMetazoa" id="XM_021058541.2">
    <property type="protein sequence ID" value="XP_020914200.1"/>
    <property type="gene ID" value="LOC110251800"/>
</dbReference>
<comment type="similarity">
    <text evidence="4">Belongs to the UPP synthase family.</text>
</comment>
<evidence type="ECO:0000256" key="2">
    <source>
        <dbReference type="ARBA" id="ARBA00004586"/>
    </source>
</evidence>
<dbReference type="OrthoDB" id="19639at2759"/>
<comment type="cofactor">
    <cofactor evidence="1">
        <name>Mg(2+)</name>
        <dbReference type="ChEBI" id="CHEBI:18420"/>
    </cofactor>
</comment>
<evidence type="ECO:0000256" key="1">
    <source>
        <dbReference type="ARBA" id="ARBA00001946"/>
    </source>
</evidence>
<dbReference type="EC" id="2.5.1.87" evidence="5"/>
<evidence type="ECO:0000256" key="10">
    <source>
        <dbReference type="ARBA" id="ARBA00022989"/>
    </source>
</evidence>
<dbReference type="PANTHER" id="PTHR21528">
    <property type="entry name" value="DEHYDRODOLICHYL DIPHOSPHATE SYNTHASE COMPLEX SUBUNIT NUS1"/>
    <property type="match status" value="1"/>
</dbReference>
<dbReference type="PANTHER" id="PTHR21528:SF0">
    <property type="entry name" value="DEHYDRODOLICHYL DIPHOSPHATE SYNTHASE COMPLEX SUBUNIT NUS1"/>
    <property type="match status" value="1"/>
</dbReference>
<evidence type="ECO:0000256" key="11">
    <source>
        <dbReference type="ARBA" id="ARBA00023136"/>
    </source>
</evidence>
<dbReference type="Proteomes" id="UP000887567">
    <property type="component" value="Unplaced"/>
</dbReference>
<sequence length="252" mass="29405">MWLYRLLLSFLHIILYLRFIVLEILWKTRRFVAGVFGSRGTSCNEIHLHSSQLNKLPLHISLLILEPQIVFTDIAKLIVWSMALGISYISIFDRKGIFKKNAAKLSSEIIYKQREVFTEETKRYTFILRTRDTKFDHSLAPKQVCISLLSEEDGRGDIVQAAQDFCLEIQRKEALPKQMEVELMDQMLKATRGIPDPELALKFGNIDMLMGFLPWQTRLTEFISCKSHHHITFSLFLESLQKYSNCEKRFGK</sequence>
<evidence type="ECO:0000256" key="13">
    <source>
        <dbReference type="SAM" id="Phobius"/>
    </source>
</evidence>